<proteinExistence type="inferred from homology"/>
<evidence type="ECO:0000313" key="5">
    <source>
        <dbReference type="EMBL" id="ADU26870.1"/>
    </source>
</evidence>
<organism evidence="5 6">
    <name type="scientific">Ethanoligenens harbinense (strain DSM 18485 / JCM 12961 / CGMCC 1.5033 / YUAN-3)</name>
    <dbReference type="NCBI Taxonomy" id="663278"/>
    <lineage>
        <taxon>Bacteria</taxon>
        <taxon>Bacillati</taxon>
        <taxon>Bacillota</taxon>
        <taxon>Clostridia</taxon>
        <taxon>Eubacteriales</taxon>
        <taxon>Oscillospiraceae</taxon>
        <taxon>Ethanoligenens</taxon>
    </lineage>
</organism>
<accession>E6U6A3</accession>
<dbReference type="GO" id="GO:0019288">
    <property type="term" value="P:isopentenyl diphosphate biosynthetic process, methylerythritol 4-phosphate pathway"/>
    <property type="evidence" value="ECO:0007669"/>
    <property type="project" value="UniProtKB-UniRule"/>
</dbReference>
<dbReference type="PANTHER" id="PTHR32125">
    <property type="entry name" value="2-C-METHYL-D-ERYTHRITOL 4-PHOSPHATE CYTIDYLYLTRANSFERASE, CHLOROPLASTIC"/>
    <property type="match status" value="1"/>
</dbReference>
<dbReference type="InterPro" id="IPR050088">
    <property type="entry name" value="IspD/TarI_cytidylyltransf_bact"/>
</dbReference>
<comment type="similarity">
    <text evidence="4">Belongs to the IspD/TarI cytidylyltransferase family. IspD subfamily.</text>
</comment>
<dbReference type="STRING" id="663278.Ethha_1330"/>
<dbReference type="HOGENOM" id="CLU_061281_2_2_9"/>
<dbReference type="InterPro" id="IPR001228">
    <property type="entry name" value="IspD"/>
</dbReference>
<feature type="site" description="Transition state stabilizer" evidence="4">
    <location>
        <position position="23"/>
    </location>
</feature>
<keyword evidence="1 4" id="KW-0808">Transferase</keyword>
<sequence length="234" mass="24815">MNMSTQAEPSVTAVIVAAGNGRRMGGAAKPFLPLCGRPVLAYVLDAFAHCPLVTEIVVVTRPNEMAEAGKIGRAYKKFAGVVPGGSTRQLSVRAGLERASGDYLAIHDGARPLVSLACIERAIRAAFVCGAAAAAVKVKDTIKVTDDWGYVMQTPERARLWAVQTPQVFKKALLLRAFAAAEAVDADYTDDCQLVEAIGGRVRLVEGDYANLKITTPEDMDAAAALLRKKGTQA</sequence>
<evidence type="ECO:0000256" key="3">
    <source>
        <dbReference type="ARBA" id="ARBA00023229"/>
    </source>
</evidence>
<dbReference type="EMBL" id="CP002400">
    <property type="protein sequence ID" value="ADU26870.1"/>
    <property type="molecule type" value="Genomic_DNA"/>
</dbReference>
<dbReference type="CDD" id="cd02516">
    <property type="entry name" value="CDP-ME_synthetase"/>
    <property type="match status" value="1"/>
</dbReference>
<name>E6U6A3_ETHHY</name>
<feature type="site" description="Positions MEP for the nucleophilic attack" evidence="4">
    <location>
        <position position="157"/>
    </location>
</feature>
<protein>
    <recommendedName>
        <fullName evidence="4">2-C-methyl-D-erythritol 4-phosphate cytidylyltransferase</fullName>
        <ecNumber evidence="4">2.7.7.60</ecNumber>
    </recommendedName>
    <alternativeName>
        <fullName evidence="4">4-diphosphocytidyl-2C-methyl-D-erythritol synthase</fullName>
    </alternativeName>
    <alternativeName>
        <fullName evidence="4">MEP cytidylyltransferase</fullName>
        <shortName evidence="4">MCT</shortName>
    </alternativeName>
</protein>
<dbReference type="Proteomes" id="UP000001551">
    <property type="component" value="Chromosome"/>
</dbReference>
<dbReference type="FunFam" id="3.90.550.10:FF:000003">
    <property type="entry name" value="2-C-methyl-D-erythritol 4-phosphate cytidylyltransferase"/>
    <property type="match status" value="1"/>
</dbReference>
<dbReference type="NCBIfam" id="TIGR00453">
    <property type="entry name" value="ispD"/>
    <property type="match status" value="1"/>
</dbReference>
<dbReference type="HAMAP" id="MF_00108">
    <property type="entry name" value="IspD"/>
    <property type="match status" value="1"/>
</dbReference>
<dbReference type="GO" id="GO:0050518">
    <property type="term" value="F:2-C-methyl-D-erythritol 4-phosphate cytidylyltransferase activity"/>
    <property type="evidence" value="ECO:0007669"/>
    <property type="project" value="UniProtKB-UniRule"/>
</dbReference>
<comment type="pathway">
    <text evidence="4">Isoprenoid biosynthesis; isopentenyl diphosphate biosynthesis via DXP pathway; isopentenyl diphosphate from 1-deoxy-D-xylulose 5-phosphate: step 2/6.</text>
</comment>
<comment type="catalytic activity">
    <reaction evidence="4">
        <text>2-C-methyl-D-erythritol 4-phosphate + CTP + H(+) = 4-CDP-2-C-methyl-D-erythritol + diphosphate</text>
        <dbReference type="Rhea" id="RHEA:13429"/>
        <dbReference type="ChEBI" id="CHEBI:15378"/>
        <dbReference type="ChEBI" id="CHEBI:33019"/>
        <dbReference type="ChEBI" id="CHEBI:37563"/>
        <dbReference type="ChEBI" id="CHEBI:57823"/>
        <dbReference type="ChEBI" id="CHEBI:58262"/>
        <dbReference type="EC" id="2.7.7.60"/>
    </reaction>
</comment>
<comment type="function">
    <text evidence="4">Catalyzes the formation of 4-diphosphocytidyl-2-C-methyl-D-erythritol from CTP and 2-C-methyl-D-erythritol 4-phosphate (MEP).</text>
</comment>
<dbReference type="UniPathway" id="UPA00056">
    <property type="reaction ID" value="UER00093"/>
</dbReference>
<gene>
    <name evidence="4" type="primary">ispD</name>
    <name evidence="5" type="ordered locus">Ethha_1330</name>
</gene>
<dbReference type="EC" id="2.7.7.60" evidence="4"/>
<evidence type="ECO:0000256" key="2">
    <source>
        <dbReference type="ARBA" id="ARBA00022695"/>
    </source>
</evidence>
<reference evidence="5 6" key="1">
    <citation type="submission" date="2010-12" db="EMBL/GenBank/DDBJ databases">
        <title>Complete sequence of Ethanoligenens harbinense YUAN-3.</title>
        <authorList>
            <person name="Lucas S."/>
            <person name="Copeland A."/>
            <person name="Lapidus A."/>
            <person name="Cheng J.-F."/>
            <person name="Bruce D."/>
            <person name="Goodwin L."/>
            <person name="Pitluck S."/>
            <person name="Chertkov O."/>
            <person name="Misra M."/>
            <person name="Detter J.C."/>
            <person name="Han C."/>
            <person name="Tapia R."/>
            <person name="Land M."/>
            <person name="Hauser L."/>
            <person name="Jeffries C."/>
            <person name="Kyrpides N."/>
            <person name="Ivanova N."/>
            <person name="Mikhailova N."/>
            <person name="Wang A."/>
            <person name="Mouttaki H."/>
            <person name="He Z."/>
            <person name="Zhou J."/>
            <person name="Hemme C.L."/>
            <person name="Woyke T."/>
        </authorList>
    </citation>
    <scope>NUCLEOTIDE SEQUENCE [LARGE SCALE GENOMIC DNA]</scope>
    <source>
        <strain evidence="6">DSM 18485 / JCM 12961 / CGMCC 1.5033 / YUAN-3</strain>
    </source>
</reference>
<dbReference type="AlphaFoldDB" id="E6U6A3"/>
<dbReference type="PANTHER" id="PTHR32125:SF4">
    <property type="entry name" value="2-C-METHYL-D-ERYTHRITOL 4-PHOSPHATE CYTIDYLYLTRANSFERASE, CHLOROPLASTIC"/>
    <property type="match status" value="1"/>
</dbReference>
<feature type="site" description="Transition state stabilizer" evidence="4">
    <location>
        <position position="29"/>
    </location>
</feature>
<dbReference type="InterPro" id="IPR034683">
    <property type="entry name" value="IspD/TarI"/>
</dbReference>
<evidence type="ECO:0000256" key="4">
    <source>
        <dbReference type="HAMAP-Rule" id="MF_00108"/>
    </source>
</evidence>
<dbReference type="InterPro" id="IPR029044">
    <property type="entry name" value="Nucleotide-diphossugar_trans"/>
</dbReference>
<dbReference type="SUPFAM" id="SSF53448">
    <property type="entry name" value="Nucleotide-diphospho-sugar transferases"/>
    <property type="match status" value="1"/>
</dbReference>
<keyword evidence="3 4" id="KW-0414">Isoprene biosynthesis</keyword>
<dbReference type="KEGG" id="eha:Ethha_1330"/>
<keyword evidence="2 4" id="KW-0548">Nucleotidyltransferase</keyword>
<dbReference type="eggNOG" id="COG1211">
    <property type="taxonomic scope" value="Bacteria"/>
</dbReference>
<feature type="site" description="Positions MEP for the nucleophilic attack" evidence="4">
    <location>
        <position position="213"/>
    </location>
</feature>
<dbReference type="Gene3D" id="3.90.550.10">
    <property type="entry name" value="Spore Coat Polysaccharide Biosynthesis Protein SpsA, Chain A"/>
    <property type="match status" value="1"/>
</dbReference>
<dbReference type="Pfam" id="PF01128">
    <property type="entry name" value="IspD"/>
    <property type="match status" value="1"/>
</dbReference>
<keyword evidence="6" id="KW-1185">Reference proteome</keyword>
<evidence type="ECO:0000313" key="6">
    <source>
        <dbReference type="Proteomes" id="UP000001551"/>
    </source>
</evidence>
<evidence type="ECO:0000256" key="1">
    <source>
        <dbReference type="ARBA" id="ARBA00022679"/>
    </source>
</evidence>